<reference evidence="1 2" key="1">
    <citation type="journal article" date="2020" name="Nat. Food">
        <title>A phased Vanilla planifolia genome enables genetic improvement of flavour and production.</title>
        <authorList>
            <person name="Hasing T."/>
            <person name="Tang H."/>
            <person name="Brym M."/>
            <person name="Khazi F."/>
            <person name="Huang T."/>
            <person name="Chambers A.H."/>
        </authorList>
    </citation>
    <scope>NUCLEOTIDE SEQUENCE [LARGE SCALE GENOMIC DNA]</scope>
    <source>
        <tissue evidence="1">Leaf</tissue>
    </source>
</reference>
<protein>
    <submittedName>
        <fullName evidence="1">Uncharacterized protein</fullName>
    </submittedName>
</protein>
<organism evidence="1 2">
    <name type="scientific">Vanilla planifolia</name>
    <name type="common">Vanilla</name>
    <dbReference type="NCBI Taxonomy" id="51239"/>
    <lineage>
        <taxon>Eukaryota</taxon>
        <taxon>Viridiplantae</taxon>
        <taxon>Streptophyta</taxon>
        <taxon>Embryophyta</taxon>
        <taxon>Tracheophyta</taxon>
        <taxon>Spermatophyta</taxon>
        <taxon>Magnoliopsida</taxon>
        <taxon>Liliopsida</taxon>
        <taxon>Asparagales</taxon>
        <taxon>Orchidaceae</taxon>
        <taxon>Vanilloideae</taxon>
        <taxon>Vanilleae</taxon>
        <taxon>Vanilla</taxon>
    </lineage>
</organism>
<dbReference type="EMBL" id="JADCNM010000008">
    <property type="protein sequence ID" value="KAG0472453.1"/>
    <property type="molecule type" value="Genomic_DNA"/>
</dbReference>
<evidence type="ECO:0000313" key="2">
    <source>
        <dbReference type="Proteomes" id="UP000639772"/>
    </source>
</evidence>
<gene>
    <name evidence="1" type="ORF">HPP92_016999</name>
</gene>
<comment type="caution">
    <text evidence="1">The sequence shown here is derived from an EMBL/GenBank/DDBJ whole genome shotgun (WGS) entry which is preliminary data.</text>
</comment>
<proteinExistence type="predicted"/>
<dbReference type="AlphaFoldDB" id="A0A835QJ51"/>
<evidence type="ECO:0000313" key="1">
    <source>
        <dbReference type="EMBL" id="KAG0472453.1"/>
    </source>
</evidence>
<accession>A0A835QJ51</accession>
<name>A0A835QJ51_VANPL</name>
<dbReference type="Proteomes" id="UP000639772">
    <property type="component" value="Unassembled WGS sequence"/>
</dbReference>
<sequence length="85" mass="9391">MAGPKVKLASSSLCCDFSADEMSSTFGTLGLRVVILDDKQIKARIVIKSYLKASCPQDILQNGFSRKRDPDSLARDRVIIETENK</sequence>